<dbReference type="PANTHER" id="PTHR37534">
    <property type="entry name" value="TRANSCRIPTIONAL ACTIVATOR PROTEIN UGA3"/>
    <property type="match status" value="1"/>
</dbReference>
<dbReference type="GO" id="GO:0008270">
    <property type="term" value="F:zinc ion binding"/>
    <property type="evidence" value="ECO:0007669"/>
    <property type="project" value="InterPro"/>
</dbReference>
<sequence>MVGECSKTRHTRTRTGCLKCRVRRRKCDENKPTCGRCLEGQFDCRYGVRLSFLEKNTTISESLPRVLQSNYDQLQFIAPGSVTQKKNIQLPDENLCVANPIDTDARTTTKVSVYDDATKKRPEPTELIRLFINSLEKPSQPIDKLGMSQRLRNSTGNPTPQTRDTKPPEANNLC</sequence>
<comment type="caution">
    <text evidence="4">The sequence shown here is derived from an EMBL/GenBank/DDBJ whole genome shotgun (WGS) entry which is preliminary data.</text>
</comment>
<dbReference type="GO" id="GO:0000981">
    <property type="term" value="F:DNA-binding transcription factor activity, RNA polymerase II-specific"/>
    <property type="evidence" value="ECO:0007669"/>
    <property type="project" value="InterPro"/>
</dbReference>
<organism evidence="4 5">
    <name type="scientific">Dactylonectria estremocensis</name>
    <dbReference type="NCBI Taxonomy" id="1079267"/>
    <lineage>
        <taxon>Eukaryota</taxon>
        <taxon>Fungi</taxon>
        <taxon>Dikarya</taxon>
        <taxon>Ascomycota</taxon>
        <taxon>Pezizomycotina</taxon>
        <taxon>Sordariomycetes</taxon>
        <taxon>Hypocreomycetidae</taxon>
        <taxon>Hypocreales</taxon>
        <taxon>Nectriaceae</taxon>
        <taxon>Dactylonectria</taxon>
    </lineage>
</organism>
<keyword evidence="5" id="KW-1185">Reference proteome</keyword>
<dbReference type="SUPFAM" id="SSF57701">
    <property type="entry name" value="Zn2/Cys6 DNA-binding domain"/>
    <property type="match status" value="1"/>
</dbReference>
<evidence type="ECO:0000256" key="1">
    <source>
        <dbReference type="ARBA" id="ARBA00023242"/>
    </source>
</evidence>
<dbReference type="Gene3D" id="4.10.240.10">
    <property type="entry name" value="Zn(2)-C6 fungal-type DNA-binding domain"/>
    <property type="match status" value="1"/>
</dbReference>
<evidence type="ECO:0000256" key="2">
    <source>
        <dbReference type="SAM" id="MobiDB-lite"/>
    </source>
</evidence>
<dbReference type="Proteomes" id="UP000717696">
    <property type="component" value="Unassembled WGS sequence"/>
</dbReference>
<dbReference type="CDD" id="cd00067">
    <property type="entry name" value="GAL4"/>
    <property type="match status" value="1"/>
</dbReference>
<dbReference type="PROSITE" id="PS00463">
    <property type="entry name" value="ZN2_CY6_FUNGAL_1"/>
    <property type="match status" value="1"/>
</dbReference>
<keyword evidence="1" id="KW-0539">Nucleus</keyword>
<dbReference type="GO" id="GO:0045944">
    <property type="term" value="P:positive regulation of transcription by RNA polymerase II"/>
    <property type="evidence" value="ECO:0007669"/>
    <property type="project" value="TreeGrafter"/>
</dbReference>
<dbReference type="PANTHER" id="PTHR37534:SF24">
    <property type="entry name" value="MISCELLANEOUS ZN(II)2CYS6 TRANSCRIPTION FACTOR (EUROFUNG)-RELATED"/>
    <property type="match status" value="1"/>
</dbReference>
<accession>A0A9P9EFX3</accession>
<dbReference type="SMART" id="SM00066">
    <property type="entry name" value="GAL4"/>
    <property type="match status" value="1"/>
</dbReference>
<protein>
    <recommendedName>
        <fullName evidence="3">Zn(2)-C6 fungal-type domain-containing protein</fullName>
    </recommendedName>
</protein>
<evidence type="ECO:0000313" key="4">
    <source>
        <dbReference type="EMBL" id="KAH7136918.1"/>
    </source>
</evidence>
<dbReference type="InterPro" id="IPR036864">
    <property type="entry name" value="Zn2-C6_fun-type_DNA-bd_sf"/>
</dbReference>
<evidence type="ECO:0000313" key="5">
    <source>
        <dbReference type="Proteomes" id="UP000717696"/>
    </source>
</evidence>
<proteinExistence type="predicted"/>
<name>A0A9P9EFX3_9HYPO</name>
<dbReference type="Pfam" id="PF00172">
    <property type="entry name" value="Zn_clus"/>
    <property type="match status" value="1"/>
</dbReference>
<dbReference type="OrthoDB" id="416217at2759"/>
<feature type="region of interest" description="Disordered" evidence="2">
    <location>
        <begin position="139"/>
        <end position="174"/>
    </location>
</feature>
<gene>
    <name evidence="4" type="ORF">B0J13DRAFT_560253</name>
</gene>
<dbReference type="GO" id="GO:0005634">
    <property type="term" value="C:nucleus"/>
    <property type="evidence" value="ECO:0007669"/>
    <property type="project" value="TreeGrafter"/>
</dbReference>
<reference evidence="4" key="1">
    <citation type="journal article" date="2021" name="Nat. Commun.">
        <title>Genetic determinants of endophytism in the Arabidopsis root mycobiome.</title>
        <authorList>
            <person name="Mesny F."/>
            <person name="Miyauchi S."/>
            <person name="Thiergart T."/>
            <person name="Pickel B."/>
            <person name="Atanasova L."/>
            <person name="Karlsson M."/>
            <person name="Huettel B."/>
            <person name="Barry K.W."/>
            <person name="Haridas S."/>
            <person name="Chen C."/>
            <person name="Bauer D."/>
            <person name="Andreopoulos W."/>
            <person name="Pangilinan J."/>
            <person name="LaButti K."/>
            <person name="Riley R."/>
            <person name="Lipzen A."/>
            <person name="Clum A."/>
            <person name="Drula E."/>
            <person name="Henrissat B."/>
            <person name="Kohler A."/>
            <person name="Grigoriev I.V."/>
            <person name="Martin F.M."/>
            <person name="Hacquard S."/>
        </authorList>
    </citation>
    <scope>NUCLEOTIDE SEQUENCE</scope>
    <source>
        <strain evidence="4">MPI-CAGE-AT-0021</strain>
    </source>
</reference>
<dbReference type="GO" id="GO:0000976">
    <property type="term" value="F:transcription cis-regulatory region binding"/>
    <property type="evidence" value="ECO:0007669"/>
    <property type="project" value="TreeGrafter"/>
</dbReference>
<feature type="domain" description="Zn(2)-C6 fungal-type" evidence="3">
    <location>
        <begin position="16"/>
        <end position="46"/>
    </location>
</feature>
<dbReference type="AlphaFoldDB" id="A0A9P9EFX3"/>
<dbReference type="PROSITE" id="PS50048">
    <property type="entry name" value="ZN2_CY6_FUNGAL_2"/>
    <property type="match status" value="1"/>
</dbReference>
<dbReference type="EMBL" id="JAGMUU010000016">
    <property type="protein sequence ID" value="KAH7136918.1"/>
    <property type="molecule type" value="Genomic_DNA"/>
</dbReference>
<evidence type="ECO:0000259" key="3">
    <source>
        <dbReference type="PROSITE" id="PS50048"/>
    </source>
</evidence>
<feature type="compositionally biased region" description="Polar residues" evidence="2">
    <location>
        <begin position="150"/>
        <end position="162"/>
    </location>
</feature>
<dbReference type="InterPro" id="IPR001138">
    <property type="entry name" value="Zn2Cys6_DnaBD"/>
</dbReference>